<dbReference type="SUPFAM" id="SSF55008">
    <property type="entry name" value="HMA, heavy metal-associated domain"/>
    <property type="match status" value="2"/>
</dbReference>
<feature type="domain" description="HMA" evidence="20">
    <location>
        <begin position="14"/>
        <end position="80"/>
    </location>
</feature>
<evidence type="ECO:0000256" key="15">
    <source>
        <dbReference type="ARBA" id="ARBA00023136"/>
    </source>
</evidence>
<dbReference type="GO" id="GO:0016463">
    <property type="term" value="F:P-type zinc transporter activity"/>
    <property type="evidence" value="ECO:0007669"/>
    <property type="project" value="UniProtKB-EC"/>
</dbReference>
<evidence type="ECO:0000256" key="13">
    <source>
        <dbReference type="ARBA" id="ARBA00023008"/>
    </source>
</evidence>
<dbReference type="InterPro" id="IPR006121">
    <property type="entry name" value="HMA_dom"/>
</dbReference>
<dbReference type="SFLD" id="SFLDG00002">
    <property type="entry name" value="C1.7:_P-type_atpase_like"/>
    <property type="match status" value="1"/>
</dbReference>
<dbReference type="SUPFAM" id="SSF81665">
    <property type="entry name" value="Calcium ATPase, transmembrane domain M"/>
    <property type="match status" value="1"/>
</dbReference>
<dbReference type="Gene3D" id="3.40.1110.10">
    <property type="entry name" value="Calcium-transporting ATPase, cytoplasmic domain N"/>
    <property type="match status" value="1"/>
</dbReference>
<feature type="transmembrane region" description="Helical" evidence="18">
    <location>
        <begin position="333"/>
        <end position="353"/>
    </location>
</feature>
<dbReference type="GO" id="GO:0015086">
    <property type="term" value="F:cadmium ion transmembrane transporter activity"/>
    <property type="evidence" value="ECO:0007669"/>
    <property type="project" value="TreeGrafter"/>
</dbReference>
<keyword evidence="10 18" id="KW-0067">ATP-binding</keyword>
<dbReference type="NCBIfam" id="TIGR01512">
    <property type="entry name" value="ATPase-IB2_Cd"/>
    <property type="match status" value="1"/>
</dbReference>
<dbReference type="PROSITE" id="PS01047">
    <property type="entry name" value="HMA_1"/>
    <property type="match status" value="2"/>
</dbReference>
<keyword evidence="22" id="KW-1185">Reference proteome</keyword>
<feature type="compositionally biased region" description="Basic and acidic residues" evidence="19">
    <location>
        <begin position="191"/>
        <end position="254"/>
    </location>
</feature>
<dbReference type="AlphaFoldDB" id="A0A7L5BFL0"/>
<evidence type="ECO:0000256" key="2">
    <source>
        <dbReference type="ARBA" id="ARBA00006024"/>
    </source>
</evidence>
<dbReference type="SFLD" id="SFLDF00027">
    <property type="entry name" value="p-type_atpase"/>
    <property type="match status" value="1"/>
</dbReference>
<dbReference type="CDD" id="cd00371">
    <property type="entry name" value="HMA"/>
    <property type="match status" value="2"/>
</dbReference>
<dbReference type="Gene3D" id="2.70.150.10">
    <property type="entry name" value="Calcium-transporting ATPase, cytoplasmic transduction domain A"/>
    <property type="match status" value="1"/>
</dbReference>
<evidence type="ECO:0000256" key="7">
    <source>
        <dbReference type="ARBA" id="ARBA00022723"/>
    </source>
</evidence>
<dbReference type="NCBIfam" id="TIGR01511">
    <property type="entry name" value="ATPase-IB1_Cu"/>
    <property type="match status" value="1"/>
</dbReference>
<evidence type="ECO:0000313" key="22">
    <source>
        <dbReference type="Proteomes" id="UP000464865"/>
    </source>
</evidence>
<feature type="transmembrane region" description="Helical" evidence="18">
    <location>
        <begin position="536"/>
        <end position="560"/>
    </location>
</feature>
<dbReference type="Pfam" id="PF00702">
    <property type="entry name" value="Hydrolase"/>
    <property type="match status" value="1"/>
</dbReference>
<dbReference type="SFLD" id="SFLDS00003">
    <property type="entry name" value="Haloacid_Dehalogenase"/>
    <property type="match status" value="1"/>
</dbReference>
<dbReference type="InterPro" id="IPR036163">
    <property type="entry name" value="HMA_dom_sf"/>
</dbReference>
<evidence type="ECO:0000256" key="18">
    <source>
        <dbReference type="RuleBase" id="RU362081"/>
    </source>
</evidence>
<dbReference type="NCBIfam" id="TIGR01525">
    <property type="entry name" value="ATPase-IB_hvy"/>
    <property type="match status" value="1"/>
</dbReference>
<comment type="similarity">
    <text evidence="2 18">Belongs to the cation transport ATPase (P-type) (TC 3.A.3) family. Type IB subfamily.</text>
</comment>
<dbReference type="InterPro" id="IPR001757">
    <property type="entry name" value="P_typ_ATPase"/>
</dbReference>
<protein>
    <recommendedName>
        <fullName evidence="16">P-type Zn(2+) transporter</fullName>
        <ecNumber evidence="16">7.2.2.12</ecNumber>
    </recommendedName>
</protein>
<keyword evidence="11" id="KW-1278">Translocase</keyword>
<dbReference type="PRINTS" id="PR00119">
    <property type="entry name" value="CATATPASE"/>
</dbReference>
<dbReference type="EMBL" id="CP048632">
    <property type="protein sequence ID" value="QIB37697.1"/>
    <property type="molecule type" value="Genomic_DNA"/>
</dbReference>
<evidence type="ECO:0000256" key="4">
    <source>
        <dbReference type="ARBA" id="ARBA00022475"/>
    </source>
</evidence>
<proteinExistence type="inferred from homology"/>
<dbReference type="KEGG" id="roy:G3A56_06585"/>
<feature type="transmembrane region" description="Helical" evidence="18">
    <location>
        <begin position="846"/>
        <end position="869"/>
    </location>
</feature>
<reference evidence="21 22" key="1">
    <citation type="submission" date="2020-02" db="EMBL/GenBank/DDBJ databases">
        <title>Plant-Promoting Endophytic Bacterium Rhizobium oryzihabitans sp. nov., Isolated from the Root of Rice.</title>
        <authorList>
            <person name="zhao J."/>
            <person name="Zhang G."/>
        </authorList>
    </citation>
    <scope>NUCLEOTIDE SEQUENCE [LARGE SCALE GENOMIC DNA]</scope>
    <source>
        <strain evidence="21 22">M15</strain>
    </source>
</reference>
<evidence type="ECO:0000256" key="11">
    <source>
        <dbReference type="ARBA" id="ARBA00022967"/>
    </source>
</evidence>
<dbReference type="InterPro" id="IPR051014">
    <property type="entry name" value="Cation_Transport_ATPase_IB"/>
</dbReference>
<dbReference type="InterPro" id="IPR059000">
    <property type="entry name" value="ATPase_P-type_domA"/>
</dbReference>
<keyword evidence="14" id="KW-0406">Ion transport</keyword>
<keyword evidence="4 18" id="KW-1003">Cell membrane</keyword>
<evidence type="ECO:0000256" key="9">
    <source>
        <dbReference type="ARBA" id="ARBA00022741"/>
    </source>
</evidence>
<dbReference type="CDD" id="cd07546">
    <property type="entry name" value="P-type_ATPase_Pb_Zn_Cd2-like"/>
    <property type="match status" value="1"/>
</dbReference>
<sequence length="896" mass="93842">MNISTRDNLNSNSEELTFTVGGMDCGSCAAKIETALSRLPGVADVKVSVARERLNLSLAENKTPVEKIEDTLRKLGFKPALLPQEKAPQAKVEAEHHDHSSCGGHHHADTETKADGSNALIFSVGGMDCGSCAAKIETALSRLPGVADVKVSVARERLNLSLAESKTPVEKIEDTLRKLGFKPALLPQEKAAREKVEGNHDHDHGSCSGHDHKHDHSGHDHSGHDHAGHDHSDHDHANCGGHDHDHAGHSHDKAQTVTAAAPSAEVGHAHGADEKGAWWRTAKARNTFTGTILVAVAYAAELSFPAWGGYAFIVATLVTLFPIARNAFNAARFGAIFTIEMLMTIAAIGAIFIGEAEEAAIVVLLFSIGELLEGFAAARARSGIKALGSLLPKTALVEENGALRQVAADQVRIGQVVVARPGDRIAADGVVMEGESSVDESPMTGESIPVAKEKGARVFAGSINHDGSLRIRVDRAPEDNTIARIITLVEEAQDARAPTERFIQNFSRYYMPLIVAISVLTIIVPPLAGLGDWDTWIYRGLALLLIGCPCALVISVPAAIASSLSAAARHGMLVKGGAVIEMLARTETVAFDKTGTLTLGEPVVTDVVALDGNEVGLIAEAATIEHESSHPLARAIVNHAEKAGVKPLPGSNIKAISGRGMQGTVGGKDLFIGAPRFATEVGTLSKELADRISALESEGKTVAVVMAGGTASGLFAMRDEPRKDAAEGVKALKDMGISSLMLSGDNARTARAIGNKLGLEARGELLPQNKVEEIRKLAAQKTVVMVGDGINDAPALAAASVGVAIGSGTDVAMEAADAALMRNNVGDAARLIGLSRATMANIRQNVTIALGLKAVFLVTTVTGLSGLWLAVFADTGATVLVTANAMRLLGYFKKSA</sequence>
<organism evidence="21 22">
    <name type="scientific">Rhizobium oryzihabitans</name>
    <dbReference type="NCBI Taxonomy" id="2267833"/>
    <lineage>
        <taxon>Bacteria</taxon>
        <taxon>Pseudomonadati</taxon>
        <taxon>Pseudomonadota</taxon>
        <taxon>Alphaproteobacteria</taxon>
        <taxon>Hyphomicrobiales</taxon>
        <taxon>Rhizobiaceae</taxon>
        <taxon>Rhizobium/Agrobacterium group</taxon>
        <taxon>Rhizobium</taxon>
    </lineage>
</organism>
<dbReference type="SUPFAM" id="SSF56784">
    <property type="entry name" value="HAD-like"/>
    <property type="match status" value="1"/>
</dbReference>
<evidence type="ECO:0000256" key="5">
    <source>
        <dbReference type="ARBA" id="ARBA00022553"/>
    </source>
</evidence>
<evidence type="ECO:0000256" key="14">
    <source>
        <dbReference type="ARBA" id="ARBA00023065"/>
    </source>
</evidence>
<feature type="transmembrane region" description="Helical" evidence="18">
    <location>
        <begin position="359"/>
        <end position="378"/>
    </location>
</feature>
<dbReference type="PROSITE" id="PS00154">
    <property type="entry name" value="ATPASE_E1_E2"/>
    <property type="match status" value="1"/>
</dbReference>
<dbReference type="GO" id="GO:0016887">
    <property type="term" value="F:ATP hydrolysis activity"/>
    <property type="evidence" value="ECO:0007669"/>
    <property type="project" value="InterPro"/>
</dbReference>
<dbReference type="Pfam" id="PF00122">
    <property type="entry name" value="E1-E2_ATPase"/>
    <property type="match status" value="1"/>
</dbReference>
<dbReference type="InterPro" id="IPR017969">
    <property type="entry name" value="Heavy-metal-associated_CS"/>
</dbReference>
<dbReference type="InterPro" id="IPR023298">
    <property type="entry name" value="ATPase_P-typ_TM_dom_sf"/>
</dbReference>
<dbReference type="InterPro" id="IPR044492">
    <property type="entry name" value="P_typ_ATPase_HD_dom"/>
</dbReference>
<keyword evidence="13" id="KW-0186">Copper</keyword>
<dbReference type="PANTHER" id="PTHR48085">
    <property type="entry name" value="CADMIUM/ZINC-TRANSPORTING ATPASE HMA2-RELATED"/>
    <property type="match status" value="1"/>
</dbReference>
<dbReference type="InterPro" id="IPR023299">
    <property type="entry name" value="ATPase_P-typ_cyto_dom_N"/>
</dbReference>
<feature type="transmembrane region" description="Helical" evidence="18">
    <location>
        <begin position="509"/>
        <end position="530"/>
    </location>
</feature>
<dbReference type="InterPro" id="IPR018303">
    <property type="entry name" value="ATPase_P-typ_P_site"/>
</dbReference>
<feature type="region of interest" description="Disordered" evidence="19">
    <location>
        <begin position="191"/>
        <end position="272"/>
    </location>
</feature>
<dbReference type="InterPro" id="IPR006122">
    <property type="entry name" value="HMA_Cu_ion-bd"/>
</dbReference>
<dbReference type="GO" id="GO:0005507">
    <property type="term" value="F:copper ion binding"/>
    <property type="evidence" value="ECO:0007669"/>
    <property type="project" value="InterPro"/>
</dbReference>
<keyword evidence="7 18" id="KW-0479">Metal-binding</keyword>
<evidence type="ECO:0000256" key="1">
    <source>
        <dbReference type="ARBA" id="ARBA00004651"/>
    </source>
</evidence>
<evidence type="ECO:0000256" key="6">
    <source>
        <dbReference type="ARBA" id="ARBA00022692"/>
    </source>
</evidence>
<keyword evidence="3" id="KW-0813">Transport</keyword>
<dbReference type="NCBIfam" id="TIGR01494">
    <property type="entry name" value="ATPase_P-type"/>
    <property type="match status" value="1"/>
</dbReference>
<dbReference type="InterPro" id="IPR023214">
    <property type="entry name" value="HAD_sf"/>
</dbReference>
<dbReference type="RefSeq" id="WP_137067525.1">
    <property type="nucleotide sequence ID" value="NZ_CP048632.1"/>
</dbReference>
<dbReference type="Gene3D" id="3.40.50.1000">
    <property type="entry name" value="HAD superfamily/HAD-like"/>
    <property type="match status" value="1"/>
</dbReference>
<keyword evidence="9 18" id="KW-0547">Nucleotide-binding</keyword>
<gene>
    <name evidence="21" type="primary">cadA</name>
    <name evidence="21" type="ORF">G3A56_06585</name>
</gene>
<comment type="subcellular location">
    <subcellularLocation>
        <location evidence="1">Cell membrane</location>
        <topology evidence="1">Multi-pass membrane protein</topology>
    </subcellularLocation>
</comment>
<dbReference type="GO" id="GO:0005886">
    <property type="term" value="C:plasma membrane"/>
    <property type="evidence" value="ECO:0007669"/>
    <property type="project" value="UniProtKB-SubCell"/>
</dbReference>
<evidence type="ECO:0000256" key="12">
    <source>
        <dbReference type="ARBA" id="ARBA00022989"/>
    </source>
</evidence>
<dbReference type="SUPFAM" id="SSF81653">
    <property type="entry name" value="Calcium ATPase, transduction domain A"/>
    <property type="match status" value="1"/>
</dbReference>
<dbReference type="EC" id="7.2.2.12" evidence="16"/>
<feature type="domain" description="HMA" evidence="20">
    <location>
        <begin position="118"/>
        <end position="184"/>
    </location>
</feature>
<keyword evidence="8" id="KW-0677">Repeat</keyword>
<dbReference type="Gene3D" id="3.30.70.100">
    <property type="match status" value="2"/>
</dbReference>
<dbReference type="Proteomes" id="UP000464865">
    <property type="component" value="Chromosome M15-11"/>
</dbReference>
<feature type="region of interest" description="Disordered" evidence="19">
    <location>
        <begin position="90"/>
        <end position="111"/>
    </location>
</feature>
<dbReference type="InterPro" id="IPR036412">
    <property type="entry name" value="HAD-like_sf"/>
</dbReference>
<dbReference type="FunFam" id="2.70.150.10:FF:000002">
    <property type="entry name" value="Copper-transporting ATPase 1, putative"/>
    <property type="match status" value="1"/>
</dbReference>
<dbReference type="PROSITE" id="PS50846">
    <property type="entry name" value="HMA_2"/>
    <property type="match status" value="2"/>
</dbReference>
<keyword evidence="12 18" id="KW-1133">Transmembrane helix</keyword>
<evidence type="ECO:0000256" key="3">
    <source>
        <dbReference type="ARBA" id="ARBA00022448"/>
    </source>
</evidence>
<comment type="catalytic activity">
    <reaction evidence="17">
        <text>Zn(2+)(in) + ATP + H2O = Zn(2+)(out) + ADP + phosphate + H(+)</text>
        <dbReference type="Rhea" id="RHEA:20621"/>
        <dbReference type="ChEBI" id="CHEBI:15377"/>
        <dbReference type="ChEBI" id="CHEBI:15378"/>
        <dbReference type="ChEBI" id="CHEBI:29105"/>
        <dbReference type="ChEBI" id="CHEBI:30616"/>
        <dbReference type="ChEBI" id="CHEBI:43474"/>
        <dbReference type="ChEBI" id="CHEBI:456216"/>
        <dbReference type="EC" id="7.2.2.12"/>
    </reaction>
</comment>
<keyword evidence="15 18" id="KW-0472">Membrane</keyword>
<dbReference type="PANTHER" id="PTHR48085:SF5">
    <property type="entry name" value="CADMIUM_ZINC-TRANSPORTING ATPASE HMA4-RELATED"/>
    <property type="match status" value="1"/>
</dbReference>
<evidence type="ECO:0000313" key="21">
    <source>
        <dbReference type="EMBL" id="QIB37697.1"/>
    </source>
</evidence>
<dbReference type="InterPro" id="IPR027256">
    <property type="entry name" value="P-typ_ATPase_IB"/>
</dbReference>
<dbReference type="GO" id="GO:0005524">
    <property type="term" value="F:ATP binding"/>
    <property type="evidence" value="ECO:0007669"/>
    <property type="project" value="UniProtKB-UniRule"/>
</dbReference>
<evidence type="ECO:0000256" key="8">
    <source>
        <dbReference type="ARBA" id="ARBA00022737"/>
    </source>
</evidence>
<evidence type="ECO:0000259" key="20">
    <source>
        <dbReference type="PROSITE" id="PS50846"/>
    </source>
</evidence>
<dbReference type="Pfam" id="PF00403">
    <property type="entry name" value="HMA"/>
    <property type="match status" value="2"/>
</dbReference>
<keyword evidence="5" id="KW-0597">Phosphoprotein</keyword>
<evidence type="ECO:0000256" key="10">
    <source>
        <dbReference type="ARBA" id="ARBA00022840"/>
    </source>
</evidence>
<dbReference type="InterPro" id="IPR008250">
    <property type="entry name" value="ATPase_P-typ_transduc_dom_A_sf"/>
</dbReference>
<evidence type="ECO:0000256" key="19">
    <source>
        <dbReference type="SAM" id="MobiDB-lite"/>
    </source>
</evidence>
<accession>A0A7L5BFL0</accession>
<keyword evidence="6 18" id="KW-0812">Transmembrane</keyword>
<keyword evidence="21" id="KW-0378">Hydrolase</keyword>
<evidence type="ECO:0000256" key="17">
    <source>
        <dbReference type="ARBA" id="ARBA00047308"/>
    </source>
</evidence>
<feature type="compositionally biased region" description="Basic and acidic residues" evidence="19">
    <location>
        <begin position="92"/>
        <end position="111"/>
    </location>
</feature>
<feature type="transmembrane region" description="Helical" evidence="18">
    <location>
        <begin position="302"/>
        <end position="321"/>
    </location>
</feature>
<dbReference type="NCBIfam" id="TIGR00003">
    <property type="entry name" value="copper ion binding protein"/>
    <property type="match status" value="2"/>
</dbReference>
<evidence type="ECO:0000256" key="16">
    <source>
        <dbReference type="ARBA" id="ARBA00039097"/>
    </source>
</evidence>
<name>A0A7L5BFL0_9HYPH</name>